<name>T0ZUX6_9ZZZZ</name>
<dbReference type="EMBL" id="AUZX01014377">
    <property type="protein sequence ID" value="EQD32474.1"/>
    <property type="molecule type" value="Genomic_DNA"/>
</dbReference>
<proteinExistence type="predicted"/>
<reference evidence="1" key="2">
    <citation type="journal article" date="2014" name="ISME J.">
        <title>Microbial stratification in low pH oxic and suboxic macroscopic growths along an acid mine drainage.</title>
        <authorList>
            <person name="Mendez-Garcia C."/>
            <person name="Mesa V."/>
            <person name="Sprenger R.R."/>
            <person name="Richter M."/>
            <person name="Diez M.S."/>
            <person name="Solano J."/>
            <person name="Bargiela R."/>
            <person name="Golyshina O.V."/>
            <person name="Manteca A."/>
            <person name="Ramos J.L."/>
            <person name="Gallego J.R."/>
            <person name="Llorente I."/>
            <person name="Martins Dos Santos V.A."/>
            <person name="Jensen O.N."/>
            <person name="Pelaez A.I."/>
            <person name="Sanchez J."/>
            <person name="Ferrer M."/>
        </authorList>
    </citation>
    <scope>NUCLEOTIDE SEQUENCE</scope>
</reference>
<sequence>MTFLANLRADRLITGIRSSADPSSPETQKAIARLKDLGPGAIAPLLASLPEADKNATLAFVEVLSSLVSPKTFPQFMEGLVQGSPRVIAGIAWALTSSRGYPAHLLLEALSTPGIAKSALLEVITAHKSRFTLRELLTAAYNQEPNEKAALFRVIADTVTPATLPELLQRSTATDPIRPGPH</sequence>
<keyword evidence="1" id="KW-0456">Lyase</keyword>
<dbReference type="Gene3D" id="1.25.10.10">
    <property type="entry name" value="Leucine-rich Repeat Variant"/>
    <property type="match status" value="1"/>
</dbReference>
<protein>
    <submittedName>
        <fullName evidence="1">PBS lyase HEAT domain protein repeat-containing protein</fullName>
    </submittedName>
</protein>
<dbReference type="GO" id="GO:0016829">
    <property type="term" value="F:lyase activity"/>
    <property type="evidence" value="ECO:0007669"/>
    <property type="project" value="UniProtKB-KW"/>
</dbReference>
<dbReference type="SUPFAM" id="SSF48371">
    <property type="entry name" value="ARM repeat"/>
    <property type="match status" value="1"/>
</dbReference>
<evidence type="ECO:0000313" key="1">
    <source>
        <dbReference type="EMBL" id="EQD32474.1"/>
    </source>
</evidence>
<dbReference type="AlphaFoldDB" id="T0ZUX6"/>
<gene>
    <name evidence="1" type="ORF">B1A_19487</name>
</gene>
<comment type="caution">
    <text evidence="1">The sequence shown here is derived from an EMBL/GenBank/DDBJ whole genome shotgun (WGS) entry which is preliminary data.</text>
</comment>
<dbReference type="InterPro" id="IPR016024">
    <property type="entry name" value="ARM-type_fold"/>
</dbReference>
<accession>T0ZUX6</accession>
<dbReference type="InterPro" id="IPR011989">
    <property type="entry name" value="ARM-like"/>
</dbReference>
<feature type="non-terminal residue" evidence="1">
    <location>
        <position position="182"/>
    </location>
</feature>
<organism evidence="1">
    <name type="scientific">mine drainage metagenome</name>
    <dbReference type="NCBI Taxonomy" id="410659"/>
    <lineage>
        <taxon>unclassified sequences</taxon>
        <taxon>metagenomes</taxon>
        <taxon>ecological metagenomes</taxon>
    </lineage>
</organism>
<reference evidence="1" key="1">
    <citation type="submission" date="2013-08" db="EMBL/GenBank/DDBJ databases">
        <authorList>
            <person name="Mendez C."/>
            <person name="Richter M."/>
            <person name="Ferrer M."/>
            <person name="Sanchez J."/>
        </authorList>
    </citation>
    <scope>NUCLEOTIDE SEQUENCE</scope>
</reference>